<proteinExistence type="predicted"/>
<keyword evidence="2" id="KW-1185">Reference proteome</keyword>
<comment type="caution">
    <text evidence="1">The sequence shown here is derived from an EMBL/GenBank/DDBJ whole genome shotgun (WGS) entry which is preliminary data.</text>
</comment>
<dbReference type="OrthoDB" id="10365034at2759"/>
<organism evidence="1 2">
    <name type="scientific">Gracilariopsis chorda</name>
    <dbReference type="NCBI Taxonomy" id="448386"/>
    <lineage>
        <taxon>Eukaryota</taxon>
        <taxon>Rhodophyta</taxon>
        <taxon>Florideophyceae</taxon>
        <taxon>Rhodymeniophycidae</taxon>
        <taxon>Gracilariales</taxon>
        <taxon>Gracilariaceae</taxon>
        <taxon>Gracilariopsis</taxon>
    </lineage>
</organism>
<dbReference type="AlphaFoldDB" id="A0A2V3J1E8"/>
<gene>
    <name evidence="1" type="ORF">BWQ96_01930</name>
</gene>
<accession>A0A2V3J1E8</accession>
<evidence type="ECO:0000313" key="2">
    <source>
        <dbReference type="Proteomes" id="UP000247409"/>
    </source>
</evidence>
<sequence length="297" mass="34455">MGLLDRFKPNIFSNDNGPAFIQAFDSEDESSKSSRARLFAMVSNLELPLRLQDPSSEVNKYLFQLYFNALAVEFRDMFRIIEGLLHHAHEGSIQGEHLAVFYEWFEGFFGILTLLFDTEENVFFPWIESTGCFKMENSFGPKRRLKKKDRAKELCWDILELRGVFDMKTDRKAGLFNLVYELRDEAEHLSARVMGYMQSALDELPFVLESKFNPDERRHIDMTVVHSYRSSEAGQFVLCAMSRGIPDSAMRSGFLEENFRSSHQKGGTLKQLRKFRKKHTDLVDKIAVRDLQMDGDC</sequence>
<dbReference type="EMBL" id="NBIV01000015">
    <property type="protein sequence ID" value="PXF48241.1"/>
    <property type="molecule type" value="Genomic_DNA"/>
</dbReference>
<evidence type="ECO:0000313" key="1">
    <source>
        <dbReference type="EMBL" id="PXF48241.1"/>
    </source>
</evidence>
<dbReference type="Proteomes" id="UP000247409">
    <property type="component" value="Unassembled WGS sequence"/>
</dbReference>
<reference evidence="1 2" key="1">
    <citation type="journal article" date="2018" name="Mol. Biol. Evol.">
        <title>Analysis of the draft genome of the red seaweed Gracilariopsis chorda provides insights into genome size evolution in Rhodophyta.</title>
        <authorList>
            <person name="Lee J."/>
            <person name="Yang E.C."/>
            <person name="Graf L."/>
            <person name="Yang J.H."/>
            <person name="Qiu H."/>
            <person name="Zel Zion U."/>
            <person name="Chan C.X."/>
            <person name="Stephens T.G."/>
            <person name="Weber A.P.M."/>
            <person name="Boo G.H."/>
            <person name="Boo S.M."/>
            <person name="Kim K.M."/>
            <person name="Shin Y."/>
            <person name="Jung M."/>
            <person name="Lee S.J."/>
            <person name="Yim H.S."/>
            <person name="Lee J.H."/>
            <person name="Bhattacharya D."/>
            <person name="Yoon H.S."/>
        </authorList>
    </citation>
    <scope>NUCLEOTIDE SEQUENCE [LARGE SCALE GENOMIC DNA]</scope>
    <source>
        <strain evidence="1 2">SKKU-2015</strain>
        <tissue evidence="1">Whole body</tissue>
    </source>
</reference>
<protein>
    <submittedName>
        <fullName evidence="1">Uncharacterized protein</fullName>
    </submittedName>
</protein>
<name>A0A2V3J1E8_9FLOR</name>